<sequence length="162" mass="18345">MMRYLRIIFFIACFSILAASVFVVAAPKCSDTGGYLIIADTDELEEHLNGFESKNERVLLDLRDDEDFKKVHIGEAINIDGGSEDSLVEMLNKMEDNGRYVRNETEIILMCYSGKRAADAFNFLVKEGYLKVTYVTFGFEEYMEGYSGGISLESGECKCKEY</sequence>
<protein>
    <submittedName>
        <fullName evidence="3">Rhodanese-related sulfurtransferase</fullName>
    </submittedName>
</protein>
<dbReference type="STRING" id="1121476.SAMN02745751_00305"/>
<keyword evidence="3" id="KW-0808">Transferase</keyword>
<dbReference type="PANTHER" id="PTHR43031:SF1">
    <property type="entry name" value="PYRIDINE NUCLEOTIDE-DISULPHIDE OXIDOREDUCTASE"/>
    <property type="match status" value="1"/>
</dbReference>
<dbReference type="PANTHER" id="PTHR43031">
    <property type="entry name" value="FAD-DEPENDENT OXIDOREDUCTASE"/>
    <property type="match status" value="1"/>
</dbReference>
<feature type="chain" id="PRO_5012951728" evidence="1">
    <location>
        <begin position="26"/>
        <end position="162"/>
    </location>
</feature>
<reference evidence="3 4" key="1">
    <citation type="submission" date="2016-11" db="EMBL/GenBank/DDBJ databases">
        <authorList>
            <person name="Jaros S."/>
            <person name="Januszkiewicz K."/>
            <person name="Wedrychowicz H."/>
        </authorList>
    </citation>
    <scope>NUCLEOTIDE SEQUENCE [LARGE SCALE GENOMIC DNA]</scope>
    <source>
        <strain evidence="3 4">DSM 17477</strain>
    </source>
</reference>
<dbReference type="InterPro" id="IPR001763">
    <property type="entry name" value="Rhodanese-like_dom"/>
</dbReference>
<feature type="domain" description="Rhodanese" evidence="2">
    <location>
        <begin position="53"/>
        <end position="151"/>
    </location>
</feature>
<dbReference type="GO" id="GO:0016740">
    <property type="term" value="F:transferase activity"/>
    <property type="evidence" value="ECO:0007669"/>
    <property type="project" value="UniProtKB-KW"/>
</dbReference>
<dbReference type="Proteomes" id="UP000184052">
    <property type="component" value="Unassembled WGS sequence"/>
</dbReference>
<dbReference type="EMBL" id="FQZL01000004">
    <property type="protein sequence ID" value="SHI41909.1"/>
    <property type="molecule type" value="Genomic_DNA"/>
</dbReference>
<accession>A0A1M6AZI1</accession>
<dbReference type="AlphaFoldDB" id="A0A1M6AZI1"/>
<dbReference type="OrthoDB" id="9800872at2"/>
<dbReference type="Pfam" id="PF00581">
    <property type="entry name" value="Rhodanese"/>
    <property type="match status" value="1"/>
</dbReference>
<keyword evidence="4" id="KW-1185">Reference proteome</keyword>
<dbReference type="InterPro" id="IPR050229">
    <property type="entry name" value="GlpE_sulfurtransferase"/>
</dbReference>
<dbReference type="SMART" id="SM00450">
    <property type="entry name" value="RHOD"/>
    <property type="match status" value="1"/>
</dbReference>
<dbReference type="RefSeq" id="WP_073046019.1">
    <property type="nucleotide sequence ID" value="NZ_FQZL01000004.1"/>
</dbReference>
<evidence type="ECO:0000256" key="1">
    <source>
        <dbReference type="SAM" id="SignalP"/>
    </source>
</evidence>
<dbReference type="CDD" id="cd00158">
    <property type="entry name" value="RHOD"/>
    <property type="match status" value="1"/>
</dbReference>
<organism evidence="3 4">
    <name type="scientific">Dethiosulfatibacter aminovorans DSM 17477</name>
    <dbReference type="NCBI Taxonomy" id="1121476"/>
    <lineage>
        <taxon>Bacteria</taxon>
        <taxon>Bacillati</taxon>
        <taxon>Bacillota</taxon>
        <taxon>Tissierellia</taxon>
        <taxon>Dethiosulfatibacter</taxon>
    </lineage>
</organism>
<keyword evidence="1" id="KW-0732">Signal</keyword>
<dbReference type="PROSITE" id="PS50206">
    <property type="entry name" value="RHODANESE_3"/>
    <property type="match status" value="1"/>
</dbReference>
<dbReference type="SUPFAM" id="SSF52821">
    <property type="entry name" value="Rhodanese/Cell cycle control phosphatase"/>
    <property type="match status" value="1"/>
</dbReference>
<gene>
    <name evidence="3" type="ORF">SAMN02745751_00305</name>
</gene>
<proteinExistence type="predicted"/>
<dbReference type="Gene3D" id="3.40.250.10">
    <property type="entry name" value="Rhodanese-like domain"/>
    <property type="match status" value="1"/>
</dbReference>
<name>A0A1M6AZI1_9FIRM</name>
<evidence type="ECO:0000259" key="2">
    <source>
        <dbReference type="PROSITE" id="PS50206"/>
    </source>
</evidence>
<evidence type="ECO:0000313" key="4">
    <source>
        <dbReference type="Proteomes" id="UP000184052"/>
    </source>
</evidence>
<evidence type="ECO:0000313" key="3">
    <source>
        <dbReference type="EMBL" id="SHI41909.1"/>
    </source>
</evidence>
<feature type="signal peptide" evidence="1">
    <location>
        <begin position="1"/>
        <end position="25"/>
    </location>
</feature>
<dbReference type="InterPro" id="IPR036873">
    <property type="entry name" value="Rhodanese-like_dom_sf"/>
</dbReference>